<feature type="compositionally biased region" description="Basic and acidic residues" evidence="1">
    <location>
        <begin position="190"/>
        <end position="222"/>
    </location>
</feature>
<dbReference type="InParanoid" id="G4LVS2"/>
<accession>G4LVS2</accession>
<evidence type="ECO:0000313" key="3">
    <source>
        <dbReference type="Proteomes" id="UP000008854"/>
    </source>
</evidence>
<dbReference type="WBParaSite" id="Smp_000280.1">
    <property type="protein sequence ID" value="Smp_000280.1"/>
    <property type="gene ID" value="Smp_000280"/>
</dbReference>
<dbReference type="OrthoDB" id="6257940at2759"/>
<dbReference type="Pfam" id="PF08034">
    <property type="entry name" value="TES"/>
    <property type="match status" value="1"/>
</dbReference>
<organism evidence="3 4">
    <name type="scientific">Schistosoma mansoni</name>
    <name type="common">Blood fluke</name>
    <dbReference type="NCBI Taxonomy" id="6183"/>
    <lineage>
        <taxon>Eukaryota</taxon>
        <taxon>Metazoa</taxon>
        <taxon>Spiralia</taxon>
        <taxon>Lophotrochozoa</taxon>
        <taxon>Platyhelminthes</taxon>
        <taxon>Trematoda</taxon>
        <taxon>Digenea</taxon>
        <taxon>Strigeidida</taxon>
        <taxon>Schistosomatoidea</taxon>
        <taxon>Schistosomatidae</taxon>
        <taxon>Schistosoma</taxon>
    </lineage>
</organism>
<dbReference type="GeneID" id="8340968"/>
<feature type="chain" id="PRO_5030171923" evidence="2">
    <location>
        <begin position="22"/>
        <end position="222"/>
    </location>
</feature>
<dbReference type="CTD" id="8340968"/>
<dbReference type="KEGG" id="smm:Smp_000280"/>
<sequence>MDIKMKLIILIFLISVITVVGVQFGFEQKTETNHNAGSKLSNSNSRKNSKSKELNFDQSGSRQNGLEASKMSGHSRSQYKHKKYGHLKAKGKFRSRGLGRHGIVSSESTYYVIEGKFDRYGRKRPTNSKFKTRGKEKKYSKKIVDNQFDIQGGLIEERKYKRTGDYQANGTHAYIQVGAEQQASSALNVKRSENKHSDKNKEFEFKLSSNDTRKQRSEDVRA</sequence>
<keyword evidence="3" id="KW-1185">Reference proteome</keyword>
<evidence type="ECO:0000256" key="1">
    <source>
        <dbReference type="SAM" id="MobiDB-lite"/>
    </source>
</evidence>
<keyword evidence="2" id="KW-0732">Signal</keyword>
<evidence type="ECO:0000313" key="4">
    <source>
        <dbReference type="WBParaSite" id="Smp_000280.1"/>
    </source>
</evidence>
<reference evidence="4" key="2">
    <citation type="submission" date="2018-12" db="UniProtKB">
        <authorList>
            <consortium name="WormBaseParasite"/>
        </authorList>
    </citation>
    <scope>IDENTIFICATION</scope>
    <source>
        <strain evidence="4">Puerto Rican</strain>
    </source>
</reference>
<dbReference type="Proteomes" id="UP000008854">
    <property type="component" value="Unassembled WGS sequence"/>
</dbReference>
<feature type="region of interest" description="Disordered" evidence="1">
    <location>
        <begin position="32"/>
        <end position="86"/>
    </location>
</feature>
<dbReference type="AlphaFoldDB" id="G4LVS2"/>
<proteinExistence type="predicted"/>
<dbReference type="PhylomeDB" id="G4LVS2"/>
<dbReference type="RefSeq" id="XP_018645369.1">
    <property type="nucleotide sequence ID" value="XM_018791422.1"/>
</dbReference>
<protein>
    <submittedName>
        <fullName evidence="4">Trematode Eggshell Synthesis domain containing protein</fullName>
    </submittedName>
</protein>
<reference evidence="3" key="1">
    <citation type="journal article" date="2012" name="PLoS Negl. Trop. Dis.">
        <title>A systematically improved high quality genome and transcriptome of the human blood fluke Schistosoma mansoni.</title>
        <authorList>
            <person name="Protasio A.V."/>
            <person name="Tsai I.J."/>
            <person name="Babbage A."/>
            <person name="Nichol S."/>
            <person name="Hunt M."/>
            <person name="Aslett M.A."/>
            <person name="De Silva N."/>
            <person name="Velarde G.S."/>
            <person name="Anderson T.J."/>
            <person name="Clark R.C."/>
            <person name="Davidson C."/>
            <person name="Dillon G.P."/>
            <person name="Holroyd N.E."/>
            <person name="LoVerde P.T."/>
            <person name="Lloyd C."/>
            <person name="McQuillan J."/>
            <person name="Oliveira G."/>
            <person name="Otto T.D."/>
            <person name="Parker-Manuel S.J."/>
            <person name="Quail M.A."/>
            <person name="Wilson R.A."/>
            <person name="Zerlotini A."/>
            <person name="Dunne D.W."/>
            <person name="Berriman M."/>
        </authorList>
    </citation>
    <scope>NUCLEOTIDE SEQUENCE [LARGE SCALE GENOMIC DNA]</scope>
    <source>
        <strain evidence="3">Puerto Rican</strain>
    </source>
</reference>
<feature type="compositionally biased region" description="Polar residues" evidence="1">
    <location>
        <begin position="56"/>
        <end position="76"/>
    </location>
</feature>
<name>G4LVS2_SCHMA</name>
<dbReference type="HOGENOM" id="CLU_1246734_0_0_1"/>
<dbReference type="InterPro" id="IPR012615">
    <property type="entry name" value="TES"/>
</dbReference>
<feature type="compositionally biased region" description="Basic residues" evidence="1">
    <location>
        <begin position="77"/>
        <end position="86"/>
    </location>
</feature>
<evidence type="ECO:0000256" key="2">
    <source>
        <dbReference type="SAM" id="SignalP"/>
    </source>
</evidence>
<feature type="signal peptide" evidence="2">
    <location>
        <begin position="1"/>
        <end position="21"/>
    </location>
</feature>
<feature type="region of interest" description="Disordered" evidence="1">
    <location>
        <begin position="182"/>
        <end position="222"/>
    </location>
</feature>